<dbReference type="OrthoDB" id="9796142at2"/>
<accession>A0A3E4GLZ2</accession>
<dbReference type="Proteomes" id="UP000260655">
    <property type="component" value="Unassembled WGS sequence"/>
</dbReference>
<evidence type="ECO:0000256" key="1">
    <source>
        <dbReference type="SAM" id="Phobius"/>
    </source>
</evidence>
<dbReference type="AlphaFoldDB" id="A0A3E4GLZ2"/>
<proteinExistence type="predicted"/>
<organism evidence="2 6">
    <name type="scientific">Coprococcus comes</name>
    <dbReference type="NCBI Taxonomy" id="410072"/>
    <lineage>
        <taxon>Bacteria</taxon>
        <taxon>Bacillati</taxon>
        <taxon>Bacillota</taxon>
        <taxon>Clostridia</taxon>
        <taxon>Lachnospirales</taxon>
        <taxon>Lachnospiraceae</taxon>
        <taxon>Coprococcus</taxon>
    </lineage>
</organism>
<dbReference type="EMBL" id="QRIM01000011">
    <property type="protein sequence ID" value="RHG59987.1"/>
    <property type="molecule type" value="Genomic_DNA"/>
</dbReference>
<feature type="transmembrane region" description="Helical" evidence="1">
    <location>
        <begin position="184"/>
        <end position="205"/>
    </location>
</feature>
<dbReference type="Proteomes" id="UP000285693">
    <property type="component" value="Unassembled WGS sequence"/>
</dbReference>
<dbReference type="EMBL" id="QRXJ01000012">
    <property type="protein sequence ID" value="RGT89205.1"/>
    <property type="molecule type" value="Genomic_DNA"/>
</dbReference>
<dbReference type="GO" id="GO:0005886">
    <property type="term" value="C:plasma membrane"/>
    <property type="evidence" value="ECO:0007669"/>
    <property type="project" value="UniProtKB-SubCell"/>
</dbReference>
<dbReference type="Proteomes" id="UP000286595">
    <property type="component" value="Unassembled WGS sequence"/>
</dbReference>
<evidence type="ECO:0000313" key="8">
    <source>
        <dbReference type="Proteomes" id="UP000285693"/>
    </source>
</evidence>
<evidence type="ECO:0000313" key="7">
    <source>
        <dbReference type="Proteomes" id="UP000283360"/>
    </source>
</evidence>
<evidence type="ECO:0000313" key="4">
    <source>
        <dbReference type="EMBL" id="RGU41923.1"/>
    </source>
</evidence>
<dbReference type="EMBL" id="QRXY01000032">
    <property type="protein sequence ID" value="RGU41923.1"/>
    <property type="molecule type" value="Genomic_DNA"/>
</dbReference>
<dbReference type="Proteomes" id="UP000283360">
    <property type="component" value="Unassembled WGS sequence"/>
</dbReference>
<dbReference type="PANTHER" id="PTHR35007:SF1">
    <property type="entry name" value="PILUS ASSEMBLY PROTEIN"/>
    <property type="match status" value="1"/>
</dbReference>
<sequence length="217" mass="24892">MLFYSRLWMMAVLFPLGMKYYERMICQVEEKGKRRFERQFQDALQSLEAQLNVGYSMENAIKEVQRDLQIMYDRHTLIVREFTYMVRQLNLNVTAEAAWKDFAARVALPEVDTFVTVFSLAKRSGGDSILIIKNAVRQLGDKAEVKREIDTVIAAKKMEFQIMSVIPLGIIGYMRLSFPEFMAGLYGNLPGAAFMSICLGAYIAAWRLGCKIVEIEV</sequence>
<evidence type="ECO:0000313" key="5">
    <source>
        <dbReference type="EMBL" id="RHG59987.1"/>
    </source>
</evidence>
<protein>
    <submittedName>
        <fullName evidence="2">Type II secretion system protein F</fullName>
    </submittedName>
</protein>
<keyword evidence="1" id="KW-1133">Transmembrane helix</keyword>
<evidence type="ECO:0000313" key="6">
    <source>
        <dbReference type="Proteomes" id="UP000260655"/>
    </source>
</evidence>
<dbReference type="PANTHER" id="PTHR35007">
    <property type="entry name" value="INTEGRAL MEMBRANE PROTEIN-RELATED"/>
    <property type="match status" value="1"/>
</dbReference>
<keyword evidence="7" id="KW-1185">Reference proteome</keyword>
<keyword evidence="1" id="KW-0812">Transmembrane</keyword>
<evidence type="ECO:0000313" key="3">
    <source>
        <dbReference type="EMBL" id="RGT89205.1"/>
    </source>
</evidence>
<keyword evidence="1" id="KW-0472">Membrane</keyword>
<evidence type="ECO:0000313" key="2">
    <source>
        <dbReference type="EMBL" id="RGJ20987.1"/>
    </source>
</evidence>
<comment type="caution">
    <text evidence="2">The sequence shown here is derived from an EMBL/GenBank/DDBJ whole genome shotgun (WGS) entry which is preliminary data.</text>
</comment>
<dbReference type="EMBL" id="QSOV01000020">
    <property type="protein sequence ID" value="RGJ20987.1"/>
    <property type="molecule type" value="Genomic_DNA"/>
</dbReference>
<evidence type="ECO:0000313" key="9">
    <source>
        <dbReference type="Proteomes" id="UP000286595"/>
    </source>
</evidence>
<gene>
    <name evidence="5" type="ORF">DW252_10775</name>
    <name evidence="4" type="ORF">DWW65_15810</name>
    <name evidence="3" type="ORF">DWX03_09735</name>
    <name evidence="2" type="ORF">DXD67_13975</name>
</gene>
<reference evidence="6 7" key="1">
    <citation type="submission" date="2018-08" db="EMBL/GenBank/DDBJ databases">
        <title>A genome reference for cultivated species of the human gut microbiota.</title>
        <authorList>
            <person name="Zou Y."/>
            <person name="Xue W."/>
            <person name="Luo G."/>
        </authorList>
    </citation>
    <scope>NUCLEOTIDE SEQUENCE [LARGE SCALE GENOMIC DNA]</scope>
    <source>
        <strain evidence="4 8">AF16-31</strain>
        <strain evidence="3 7">AF18-12LB</strain>
        <strain evidence="5 9">AM22-12LB</strain>
        <strain evidence="2 6">TM07-19</strain>
    </source>
</reference>
<name>A0A3E4GLZ2_9FIRM</name>